<accession>A0ABR8YRC9</accession>
<protein>
    <recommendedName>
        <fullName evidence="3">FeS cluster biogenesis domain-containing protein</fullName>
    </recommendedName>
</protein>
<keyword evidence="2" id="KW-1185">Reference proteome</keyword>
<organism evidence="1 2">
    <name type="scientific">Clostridium faecium</name>
    <dbReference type="NCBI Taxonomy" id="2762223"/>
    <lineage>
        <taxon>Bacteria</taxon>
        <taxon>Bacillati</taxon>
        <taxon>Bacillota</taxon>
        <taxon>Clostridia</taxon>
        <taxon>Eubacteriales</taxon>
        <taxon>Clostridiaceae</taxon>
        <taxon>Clostridium</taxon>
    </lineage>
</organism>
<reference evidence="1 2" key="1">
    <citation type="submission" date="2020-08" db="EMBL/GenBank/DDBJ databases">
        <title>A Genomic Blueprint of the Chicken Gut Microbiome.</title>
        <authorList>
            <person name="Gilroy R."/>
            <person name="Ravi A."/>
            <person name="Getino M."/>
            <person name="Pursley I."/>
            <person name="Horton D.L."/>
            <person name="Alikhan N.-F."/>
            <person name="Baker D."/>
            <person name="Gharbi K."/>
            <person name="Hall N."/>
            <person name="Watson M."/>
            <person name="Adriaenssens E.M."/>
            <person name="Foster-Nyarko E."/>
            <person name="Jarju S."/>
            <person name="Secka A."/>
            <person name="Antonio M."/>
            <person name="Oren A."/>
            <person name="Chaudhuri R."/>
            <person name="La Ragione R.M."/>
            <person name="Hildebrand F."/>
            <person name="Pallen M.J."/>
        </authorList>
    </citation>
    <scope>NUCLEOTIDE SEQUENCE [LARGE SCALE GENOMIC DNA]</scope>
    <source>
        <strain evidence="1 2">N37</strain>
    </source>
</reference>
<name>A0ABR8YRC9_9CLOT</name>
<dbReference type="EMBL" id="JACSQB010000050">
    <property type="protein sequence ID" value="MBD8046814.1"/>
    <property type="molecule type" value="Genomic_DNA"/>
</dbReference>
<dbReference type="Gene3D" id="2.60.300.12">
    <property type="entry name" value="HesB-like domain"/>
    <property type="match status" value="1"/>
</dbReference>
<evidence type="ECO:0000313" key="1">
    <source>
        <dbReference type="EMBL" id="MBD8046814.1"/>
    </source>
</evidence>
<dbReference type="SUPFAM" id="SSF89360">
    <property type="entry name" value="HesB-like domain"/>
    <property type="match status" value="1"/>
</dbReference>
<evidence type="ECO:0008006" key="3">
    <source>
        <dbReference type="Google" id="ProtNLM"/>
    </source>
</evidence>
<proteinExistence type="predicted"/>
<gene>
    <name evidence="1" type="ORF">H9637_07125</name>
</gene>
<dbReference type="Proteomes" id="UP000627166">
    <property type="component" value="Unassembled WGS sequence"/>
</dbReference>
<evidence type="ECO:0000313" key="2">
    <source>
        <dbReference type="Proteomes" id="UP000627166"/>
    </source>
</evidence>
<comment type="caution">
    <text evidence="1">The sequence shown here is derived from an EMBL/GenBank/DDBJ whole genome shotgun (WGS) entry which is preliminary data.</text>
</comment>
<sequence>MHDKPKIRISNTAYENLIFLLKNHTEYDSIRFKYTNGCCRSSRVEILLDNKCVNDTIDNVEDLNIVYDNEVTDYIKEIILTYKNNSFMVKTILKDGVKNTCNKKLSGNCNGCNKKCNLTLKK</sequence>
<dbReference type="InterPro" id="IPR035903">
    <property type="entry name" value="HesB-like_dom_sf"/>
</dbReference>
<dbReference type="RefSeq" id="WP_191739791.1">
    <property type="nucleotide sequence ID" value="NZ_JACSQB010000050.1"/>
</dbReference>